<sequence>MKDVLQIGSTNLQGSMQLVLRDLKGAAVVDYEMDEVLIDIRSAEKQSILITRAKEAMTLCKATGFQAVVIDNQDSYERSHGLITITQTQELLNKISELAHLLDMSFGQLNSPQLLGMRSKIMTDFAIIYPNRRLALECDVLCPLFKQHYSNRLFVVHSNQQNFLVQCEAHYDISHVLRESGASKALSNFGYNFETCPHTKYQEVRTLELWDDFSERIVTEGLGWSRITCLTQNCDQRQYS</sequence>
<accession>A0A8J8NK55</accession>
<dbReference type="EMBL" id="RRYP01013369">
    <property type="protein sequence ID" value="TNV76557.1"/>
    <property type="molecule type" value="Genomic_DNA"/>
</dbReference>
<evidence type="ECO:0000313" key="2">
    <source>
        <dbReference type="EMBL" id="TNV76557.1"/>
    </source>
</evidence>
<keyword evidence="3" id="KW-1185">Reference proteome</keyword>
<reference evidence="2" key="1">
    <citation type="submission" date="2019-06" db="EMBL/GenBank/DDBJ databases">
        <authorList>
            <person name="Zheng W."/>
        </authorList>
    </citation>
    <scope>NUCLEOTIDE SEQUENCE</scope>
    <source>
        <strain evidence="2">QDHG01</strain>
    </source>
</reference>
<protein>
    <recommendedName>
        <fullName evidence="1">Glycoside-hydrolase family GH114 TIM-barrel domain-containing protein</fullName>
    </recommendedName>
</protein>
<dbReference type="InterPro" id="IPR004352">
    <property type="entry name" value="GH114_TIM-barrel"/>
</dbReference>
<evidence type="ECO:0000259" key="1">
    <source>
        <dbReference type="Pfam" id="PF03537"/>
    </source>
</evidence>
<comment type="caution">
    <text evidence="2">The sequence shown here is derived from an EMBL/GenBank/DDBJ whole genome shotgun (WGS) entry which is preliminary data.</text>
</comment>
<feature type="domain" description="Glycoside-hydrolase family GH114 TIM-barrel" evidence="1">
    <location>
        <begin position="30"/>
        <end position="143"/>
    </location>
</feature>
<dbReference type="Pfam" id="PF03537">
    <property type="entry name" value="Glyco_hydro_114"/>
    <property type="match status" value="1"/>
</dbReference>
<dbReference type="Proteomes" id="UP000785679">
    <property type="component" value="Unassembled WGS sequence"/>
</dbReference>
<name>A0A8J8NK55_HALGN</name>
<gene>
    <name evidence="2" type="ORF">FGO68_gene13083</name>
</gene>
<evidence type="ECO:0000313" key="3">
    <source>
        <dbReference type="Proteomes" id="UP000785679"/>
    </source>
</evidence>
<dbReference type="OrthoDB" id="2108802at2759"/>
<organism evidence="2 3">
    <name type="scientific">Halteria grandinella</name>
    <dbReference type="NCBI Taxonomy" id="5974"/>
    <lineage>
        <taxon>Eukaryota</taxon>
        <taxon>Sar</taxon>
        <taxon>Alveolata</taxon>
        <taxon>Ciliophora</taxon>
        <taxon>Intramacronucleata</taxon>
        <taxon>Spirotrichea</taxon>
        <taxon>Stichotrichia</taxon>
        <taxon>Sporadotrichida</taxon>
        <taxon>Halteriidae</taxon>
        <taxon>Halteria</taxon>
    </lineage>
</organism>
<dbReference type="AlphaFoldDB" id="A0A8J8NK55"/>
<proteinExistence type="predicted"/>